<protein>
    <submittedName>
        <fullName evidence="3">T9SS type A sorting domain-containing protein</fullName>
    </submittedName>
</protein>
<reference evidence="3 4" key="1">
    <citation type="submission" date="2021-03" db="EMBL/GenBank/DDBJ databases">
        <authorList>
            <person name="Kim M.K."/>
        </authorList>
    </citation>
    <scope>NUCLEOTIDE SEQUENCE [LARGE SCALE GENOMIC DNA]</scope>
    <source>
        <strain evidence="3 4">BT442</strain>
    </source>
</reference>
<feature type="chain" id="PRO_5047447567" evidence="1">
    <location>
        <begin position="20"/>
        <end position="413"/>
    </location>
</feature>
<dbReference type="NCBIfam" id="TIGR04183">
    <property type="entry name" value="Por_Secre_tail"/>
    <property type="match status" value="1"/>
</dbReference>
<evidence type="ECO:0000313" key="4">
    <source>
        <dbReference type="Proteomes" id="UP000664369"/>
    </source>
</evidence>
<keyword evidence="4" id="KW-1185">Reference proteome</keyword>
<dbReference type="SUPFAM" id="SSF53474">
    <property type="entry name" value="alpha/beta-Hydrolases"/>
    <property type="match status" value="1"/>
</dbReference>
<dbReference type="InterPro" id="IPR029058">
    <property type="entry name" value="AB_hydrolase_fold"/>
</dbReference>
<feature type="signal peptide" evidence="1">
    <location>
        <begin position="1"/>
        <end position="19"/>
    </location>
</feature>
<dbReference type="Gene3D" id="3.40.50.1820">
    <property type="entry name" value="alpha/beta hydrolase"/>
    <property type="match status" value="1"/>
</dbReference>
<name>A0ABS3QPE9_9BACT</name>
<feature type="domain" description="Secretion system C-terminal sorting" evidence="2">
    <location>
        <begin position="349"/>
        <end position="406"/>
    </location>
</feature>
<sequence length="413" mass="45019">MFRLYTLLLLVLLCAPAHAQYADPNYPKPISGYGSDGPHPVATVSFPNLNFLGRNIEVYYPADATGRVPTIFYSHAFGGNVSSNISGVLEFAARKGYAIVFVPYQTTGVTVADRYTNLLQGFRRAARRYPTIIDTTRVGFLGHSFGGGASFGNGLRCFLDNGWGQNGRFIYSLAPWYVYNLTPTELASFPGNTRLLVEIFNDDDTNDHRMAIDAFRNVNIPAAEKDFLMLRSDTLANHTYLADHVVPNTAAAFDALDYYAYYRLLDALCDYTFNGSLAGKNVALGHGSTAQVTMPAGLKPLISSSNPLVRWSQSKYLFPCNDAQNPRIQFCSSIVSATLPGHGAPALEIYPNPAATALTISGAPANQPVRVFNVLGSLVLTAPDARRQLAVAALPAGLYYLEVGSQRMPFQRE</sequence>
<evidence type="ECO:0000256" key="1">
    <source>
        <dbReference type="SAM" id="SignalP"/>
    </source>
</evidence>
<organism evidence="3 4">
    <name type="scientific">Hymenobacter negativus</name>
    <dbReference type="NCBI Taxonomy" id="2795026"/>
    <lineage>
        <taxon>Bacteria</taxon>
        <taxon>Pseudomonadati</taxon>
        <taxon>Bacteroidota</taxon>
        <taxon>Cytophagia</taxon>
        <taxon>Cytophagales</taxon>
        <taxon>Hymenobacteraceae</taxon>
        <taxon>Hymenobacter</taxon>
    </lineage>
</organism>
<evidence type="ECO:0000259" key="2">
    <source>
        <dbReference type="Pfam" id="PF18962"/>
    </source>
</evidence>
<keyword evidence="1" id="KW-0732">Signal</keyword>
<gene>
    <name evidence="3" type="ORF">J4E00_26420</name>
</gene>
<accession>A0ABS3QPE9</accession>
<dbReference type="RefSeq" id="WP_208178364.1">
    <property type="nucleotide sequence ID" value="NZ_JAGETZ010000019.1"/>
</dbReference>
<evidence type="ECO:0000313" key="3">
    <source>
        <dbReference type="EMBL" id="MBO2012624.1"/>
    </source>
</evidence>
<comment type="caution">
    <text evidence="3">The sequence shown here is derived from an EMBL/GenBank/DDBJ whole genome shotgun (WGS) entry which is preliminary data.</text>
</comment>
<dbReference type="EMBL" id="JAGETZ010000019">
    <property type="protein sequence ID" value="MBO2012624.1"/>
    <property type="molecule type" value="Genomic_DNA"/>
</dbReference>
<dbReference type="Pfam" id="PF18962">
    <property type="entry name" value="Por_Secre_tail"/>
    <property type="match status" value="1"/>
</dbReference>
<dbReference type="Proteomes" id="UP000664369">
    <property type="component" value="Unassembled WGS sequence"/>
</dbReference>
<proteinExistence type="predicted"/>
<dbReference type="InterPro" id="IPR026444">
    <property type="entry name" value="Secre_tail"/>
</dbReference>